<keyword evidence="3 7" id="KW-0732">Signal</keyword>
<sequence length="255" mass="27405">MGNRIIINEQNMKKLILAAALACSFSTLANTIPETPTPLLADPIIEQFSGLGVTVKSISDSPIPSIKTVITDKGVLYASADGKYLIQGTVIDLENRENLTEGALSGLRKEGVADYQDSMIVYKAENEKHQITVFTDITCGYCRKLHRELDDYLAAGITVKYMAFPRGGLRGSGYEDLRNVWCAKDAAQALTDAKAGQTVAKVENCSAPVSEHYELGQSFGITGTPAIILEDGSLIPGYQPAAALSKALEENSKKS</sequence>
<feature type="chain" id="PRO_5044950253" description="Thiol:disulfide interchange protein" evidence="7">
    <location>
        <begin position="30"/>
        <end position="255"/>
    </location>
</feature>
<dbReference type="InterPro" id="IPR009094">
    <property type="entry name" value="DiS-bond_isomerase_DsbC/G_N_sf"/>
</dbReference>
<organism evidence="10 11">
    <name type="scientific">Pseudoalteromonas aurantia 208</name>
    <dbReference type="NCBI Taxonomy" id="1314867"/>
    <lineage>
        <taxon>Bacteria</taxon>
        <taxon>Pseudomonadati</taxon>
        <taxon>Pseudomonadota</taxon>
        <taxon>Gammaproteobacteria</taxon>
        <taxon>Alteromonadales</taxon>
        <taxon>Pseudoalteromonadaceae</taxon>
        <taxon>Pseudoalteromonas</taxon>
    </lineage>
</organism>
<feature type="signal peptide" evidence="7">
    <location>
        <begin position="1"/>
        <end position="29"/>
    </location>
</feature>
<dbReference type="InterPro" id="IPR036249">
    <property type="entry name" value="Thioredoxin-like_sf"/>
</dbReference>
<evidence type="ECO:0000256" key="4">
    <source>
        <dbReference type="ARBA" id="ARBA00022764"/>
    </source>
</evidence>
<evidence type="ECO:0000313" key="10">
    <source>
        <dbReference type="EMBL" id="MBE0369511.1"/>
    </source>
</evidence>
<feature type="domain" description="Thioredoxin-like fold" evidence="9">
    <location>
        <begin position="124"/>
        <end position="248"/>
    </location>
</feature>
<dbReference type="PANTHER" id="PTHR35272:SF3">
    <property type="entry name" value="THIOL:DISULFIDE INTERCHANGE PROTEIN DSBC"/>
    <property type="match status" value="1"/>
</dbReference>
<proteinExistence type="inferred from homology"/>
<keyword evidence="11" id="KW-1185">Reference proteome</keyword>
<gene>
    <name evidence="10" type="primary">dsbC</name>
    <name evidence="10" type="ORF">PAUR_a4031</name>
</gene>
<dbReference type="SUPFAM" id="SSF54423">
    <property type="entry name" value="DsbC/DsbG N-terminal domain-like"/>
    <property type="match status" value="1"/>
</dbReference>
<evidence type="ECO:0000259" key="9">
    <source>
        <dbReference type="Pfam" id="PF13098"/>
    </source>
</evidence>
<comment type="similarity">
    <text evidence="2 7">Belongs to the thioredoxin family. DsbC subfamily.</text>
</comment>
<dbReference type="NCBIfam" id="NF008129">
    <property type="entry name" value="PRK10877.1"/>
    <property type="match status" value="1"/>
</dbReference>
<evidence type="ECO:0000256" key="5">
    <source>
        <dbReference type="ARBA" id="ARBA00023157"/>
    </source>
</evidence>
<protein>
    <recommendedName>
        <fullName evidence="7">Thiol:disulfide interchange protein</fullName>
    </recommendedName>
</protein>
<dbReference type="InterPro" id="IPR051470">
    <property type="entry name" value="Thiol:disulfide_interchange"/>
</dbReference>
<dbReference type="CDD" id="cd03020">
    <property type="entry name" value="DsbA_DsbC_DsbG"/>
    <property type="match status" value="1"/>
</dbReference>
<dbReference type="InterPro" id="IPR018950">
    <property type="entry name" value="DiS-bond_isomerase_DsbC/G_N"/>
</dbReference>
<evidence type="ECO:0000256" key="3">
    <source>
        <dbReference type="ARBA" id="ARBA00022729"/>
    </source>
</evidence>
<dbReference type="EMBL" id="AQGV01000013">
    <property type="protein sequence ID" value="MBE0369511.1"/>
    <property type="molecule type" value="Genomic_DNA"/>
</dbReference>
<accession>A0ABR9EEV1</accession>
<dbReference type="InterPro" id="IPR012336">
    <property type="entry name" value="Thioredoxin-like_fold"/>
</dbReference>
<dbReference type="Gene3D" id="3.10.450.70">
    <property type="entry name" value="Disulphide bond isomerase, DsbC/G, N-terminal"/>
    <property type="match status" value="1"/>
</dbReference>
<name>A0ABR9EEV1_9GAMM</name>
<evidence type="ECO:0000256" key="6">
    <source>
        <dbReference type="ARBA" id="ARBA00023284"/>
    </source>
</evidence>
<evidence type="ECO:0000256" key="1">
    <source>
        <dbReference type="ARBA" id="ARBA00004418"/>
    </source>
</evidence>
<dbReference type="PANTHER" id="PTHR35272">
    <property type="entry name" value="THIOL:DISULFIDE INTERCHANGE PROTEIN DSBC-RELATED"/>
    <property type="match status" value="1"/>
</dbReference>
<comment type="function">
    <text evidence="7">Required for disulfide bond formation in some periplasmic proteins. Acts by transferring its disulfide bond to other proteins and is reduced in the process.</text>
</comment>
<dbReference type="Pfam" id="PF10411">
    <property type="entry name" value="DsbC_N"/>
    <property type="match status" value="1"/>
</dbReference>
<keyword evidence="4 7" id="KW-0574">Periplasm</keyword>
<evidence type="ECO:0000313" key="11">
    <source>
        <dbReference type="Proteomes" id="UP000615755"/>
    </source>
</evidence>
<comment type="subcellular location">
    <subcellularLocation>
        <location evidence="1 7">Periplasm</location>
    </subcellularLocation>
</comment>
<evidence type="ECO:0000256" key="2">
    <source>
        <dbReference type="ARBA" id="ARBA00009813"/>
    </source>
</evidence>
<dbReference type="Pfam" id="PF13098">
    <property type="entry name" value="Thioredoxin_2"/>
    <property type="match status" value="1"/>
</dbReference>
<keyword evidence="6 7" id="KW-0676">Redox-active center</keyword>
<evidence type="ECO:0000256" key="7">
    <source>
        <dbReference type="RuleBase" id="RU364038"/>
    </source>
</evidence>
<dbReference type="SUPFAM" id="SSF52833">
    <property type="entry name" value="Thioredoxin-like"/>
    <property type="match status" value="1"/>
</dbReference>
<dbReference type="Gene3D" id="3.40.30.10">
    <property type="entry name" value="Glutaredoxin"/>
    <property type="match status" value="1"/>
</dbReference>
<feature type="domain" description="Disulphide bond isomerase DsbC/G N-terminal" evidence="8">
    <location>
        <begin position="47"/>
        <end position="101"/>
    </location>
</feature>
<dbReference type="InterPro" id="IPR033954">
    <property type="entry name" value="DiS-bond_Isoase_DsbC/G"/>
</dbReference>
<dbReference type="Proteomes" id="UP000615755">
    <property type="component" value="Unassembled WGS sequence"/>
</dbReference>
<evidence type="ECO:0000259" key="8">
    <source>
        <dbReference type="Pfam" id="PF10411"/>
    </source>
</evidence>
<reference evidence="10 11" key="1">
    <citation type="submission" date="2015-03" db="EMBL/GenBank/DDBJ databases">
        <title>Genome sequence of Pseudoalteromonas aurantia.</title>
        <authorList>
            <person name="Xie B.-B."/>
            <person name="Rong J.-C."/>
            <person name="Qin Q.-L."/>
            <person name="Zhang Y.-Z."/>
        </authorList>
    </citation>
    <scope>NUCLEOTIDE SEQUENCE [LARGE SCALE GENOMIC DNA]</scope>
    <source>
        <strain evidence="10 11">208</strain>
    </source>
</reference>
<comment type="caution">
    <text evidence="10">The sequence shown here is derived from an EMBL/GenBank/DDBJ whole genome shotgun (WGS) entry which is preliminary data.</text>
</comment>
<keyword evidence="5" id="KW-1015">Disulfide bond</keyword>